<dbReference type="GO" id="GO:0008360">
    <property type="term" value="P:regulation of cell shape"/>
    <property type="evidence" value="ECO:0007669"/>
    <property type="project" value="UniProtKB-KW"/>
</dbReference>
<dbReference type="EC" id="3.5.2.6" evidence="4 19"/>
<keyword evidence="17" id="KW-0961">Cell wall biogenesis/degradation</keyword>
<evidence type="ECO:0000256" key="5">
    <source>
        <dbReference type="ARBA" id="ARBA00022475"/>
    </source>
</evidence>
<proteinExistence type="inferred from homology"/>
<dbReference type="Pfam" id="PF03717">
    <property type="entry name" value="PBP_dimer"/>
    <property type="match status" value="1"/>
</dbReference>
<dbReference type="Proteomes" id="UP000183299">
    <property type="component" value="Unassembled WGS sequence"/>
</dbReference>
<dbReference type="InterPro" id="IPR001460">
    <property type="entry name" value="PCN-bd_Tpept"/>
</dbReference>
<dbReference type="Gene3D" id="3.40.710.10">
    <property type="entry name" value="DD-peptidase/beta-lactamase superfamily"/>
    <property type="match status" value="1"/>
</dbReference>
<dbReference type="GO" id="GO:0008658">
    <property type="term" value="F:penicillin binding"/>
    <property type="evidence" value="ECO:0007669"/>
    <property type="project" value="InterPro"/>
</dbReference>
<dbReference type="RefSeq" id="WP_066605619.1">
    <property type="nucleotide sequence ID" value="NZ_FORY01000010.1"/>
</dbReference>
<sequence length="641" mass="70120">MKRSPTENAASARKVTRRALFLGASQLAFMGVLGLRMRFLQVDQADQFRLLAEENRIKIQLLPPARGLIYDRNGTALAENEQTFKVVIRKQDAQELDKVLAELERLIGLTPAEQARVRDDLKNRKIGPSTPITIADRLTWEQFSAVAANGPALPGITPEVGLSRHYPLKGDFAHLVGYVGPVSDYALSQMEEVDPIYHIPDFQLGKSGVEHRMEDVLKGKAGILRVEQNVHGRIIREIDRQEGQPGANIQLTLDHKVQNFVQARLGGESAAAVVLDVETGDIIAAGSTPSFDPNLFVRGISVADYNALLENDHRPLPGKAVQGAYPPGSTFKLVTALAALEAGVVTPDETVRCLGHVEVGSRRFHCWKRAGHGNMNLAASLRHSCDVYYYEMAQRTGIENIAKMGRRLGLGESYDLPLSGISSGLMPDKQWKLANRGAEWVVGDSLNAAIGQGFVLTTPLQLAVMTARVATNREVVPRLVRSIDGMEQPVRGGGELGINENMLRSVRQGMFEVLNSNRGTAYASRIADETQHMAGKTGTSQVRNTVVNNKNVPWEERDHALFVSYAPYDAPRYAVSVVVEHGGGGSSVAAPIARDVMLFALHGAVPPLDAYPSSQRNTIRERFRTLPLVGKEDESTERSRA</sequence>
<evidence type="ECO:0000256" key="7">
    <source>
        <dbReference type="ARBA" id="ARBA00022645"/>
    </source>
</evidence>
<dbReference type="SUPFAM" id="SSF56519">
    <property type="entry name" value="Penicillin binding protein dimerisation domain"/>
    <property type="match status" value="1"/>
</dbReference>
<keyword evidence="16 19" id="KW-0046">Antibiotic resistance</keyword>
<keyword evidence="7" id="KW-0121">Carboxypeptidase</keyword>
<dbReference type="AlphaFoldDB" id="A0A1I3U4I8"/>
<keyword evidence="9" id="KW-0812">Transmembrane</keyword>
<keyword evidence="12" id="KW-0133">Cell shape</keyword>
<dbReference type="GO" id="GO:0071972">
    <property type="term" value="F:peptidoglycan L,D-transpeptidase activity"/>
    <property type="evidence" value="ECO:0007669"/>
    <property type="project" value="TreeGrafter"/>
</dbReference>
<gene>
    <name evidence="22" type="ORF">SAMN04488138_11058</name>
</gene>
<comment type="catalytic activity">
    <reaction evidence="19">
        <text>a beta-lactam + H2O = a substituted beta-amino acid</text>
        <dbReference type="Rhea" id="RHEA:20401"/>
        <dbReference type="ChEBI" id="CHEBI:15377"/>
        <dbReference type="ChEBI" id="CHEBI:35627"/>
        <dbReference type="ChEBI" id="CHEBI:140347"/>
        <dbReference type="EC" id="3.5.2.6"/>
    </reaction>
</comment>
<evidence type="ECO:0000256" key="1">
    <source>
        <dbReference type="ARBA" id="ARBA00004167"/>
    </source>
</evidence>
<dbReference type="InterPro" id="IPR012338">
    <property type="entry name" value="Beta-lactam/transpept-like"/>
</dbReference>
<evidence type="ECO:0000256" key="13">
    <source>
        <dbReference type="ARBA" id="ARBA00022984"/>
    </source>
</evidence>
<dbReference type="InterPro" id="IPR005311">
    <property type="entry name" value="PBP_dimer"/>
</dbReference>
<dbReference type="NCBIfam" id="TIGR03423">
    <property type="entry name" value="pbp2_mrdA"/>
    <property type="match status" value="1"/>
</dbReference>
<evidence type="ECO:0000256" key="11">
    <source>
        <dbReference type="ARBA" id="ARBA00022801"/>
    </source>
</evidence>
<evidence type="ECO:0000259" key="20">
    <source>
        <dbReference type="Pfam" id="PF00905"/>
    </source>
</evidence>
<evidence type="ECO:0000256" key="3">
    <source>
        <dbReference type="ARBA" id="ARBA00007898"/>
    </source>
</evidence>
<evidence type="ECO:0000256" key="4">
    <source>
        <dbReference type="ARBA" id="ARBA00012865"/>
    </source>
</evidence>
<evidence type="ECO:0000313" key="22">
    <source>
        <dbReference type="EMBL" id="SFJ77930.1"/>
    </source>
</evidence>
<accession>A0A1I3U4I8</accession>
<evidence type="ECO:0000256" key="15">
    <source>
        <dbReference type="ARBA" id="ARBA00023136"/>
    </source>
</evidence>
<dbReference type="Gene3D" id="3.90.1310.10">
    <property type="entry name" value="Penicillin-binding protein 2a (Domain 2)"/>
    <property type="match status" value="1"/>
</dbReference>
<evidence type="ECO:0000256" key="18">
    <source>
        <dbReference type="PIRSR" id="PIRSR602137-50"/>
    </source>
</evidence>
<feature type="active site" description="Acyl-ester intermediate" evidence="18">
    <location>
        <position position="329"/>
    </location>
</feature>
<dbReference type="EMBL" id="FORY01000010">
    <property type="protein sequence ID" value="SFJ77930.1"/>
    <property type="molecule type" value="Genomic_DNA"/>
</dbReference>
<evidence type="ECO:0000256" key="17">
    <source>
        <dbReference type="ARBA" id="ARBA00023316"/>
    </source>
</evidence>
<evidence type="ECO:0000256" key="9">
    <source>
        <dbReference type="ARBA" id="ARBA00022692"/>
    </source>
</evidence>
<dbReference type="OrthoDB" id="9766847at2"/>
<dbReference type="GO" id="GO:0005886">
    <property type="term" value="C:plasma membrane"/>
    <property type="evidence" value="ECO:0007669"/>
    <property type="project" value="UniProtKB-SubCell"/>
</dbReference>
<dbReference type="GO" id="GO:0016740">
    <property type="term" value="F:transferase activity"/>
    <property type="evidence" value="ECO:0007669"/>
    <property type="project" value="UniProtKB-KW"/>
</dbReference>
<evidence type="ECO:0000256" key="16">
    <source>
        <dbReference type="ARBA" id="ARBA00023251"/>
    </source>
</evidence>
<protein>
    <recommendedName>
        <fullName evidence="4 19">Beta-lactamase</fullName>
        <ecNumber evidence="4 19">3.5.2.6</ecNumber>
    </recommendedName>
</protein>
<dbReference type="Pfam" id="PF00905">
    <property type="entry name" value="Transpeptidase"/>
    <property type="match status" value="1"/>
</dbReference>
<feature type="modified residue" description="N6-carboxylysine" evidence="18">
    <location>
        <position position="332"/>
    </location>
</feature>
<feature type="domain" description="Penicillin-binding protein transpeptidase" evidence="20">
    <location>
        <begin position="271"/>
        <end position="597"/>
    </location>
</feature>
<keyword evidence="11 19" id="KW-0378">Hydrolase</keyword>
<evidence type="ECO:0000256" key="2">
    <source>
        <dbReference type="ARBA" id="ARBA00004236"/>
    </source>
</evidence>
<dbReference type="GO" id="GO:0009252">
    <property type="term" value="P:peptidoglycan biosynthetic process"/>
    <property type="evidence" value="ECO:0007669"/>
    <property type="project" value="UniProtKB-KW"/>
</dbReference>
<feature type="domain" description="Penicillin-binding protein dimerisation" evidence="21">
    <location>
        <begin position="63"/>
        <end position="238"/>
    </location>
</feature>
<dbReference type="PANTHER" id="PTHR30627:SF2">
    <property type="entry name" value="PEPTIDOGLYCAN D,D-TRANSPEPTIDASE MRDA"/>
    <property type="match status" value="1"/>
</dbReference>
<dbReference type="SUPFAM" id="SSF56601">
    <property type="entry name" value="beta-lactamase/transpeptidase-like"/>
    <property type="match status" value="1"/>
</dbReference>
<evidence type="ECO:0000256" key="19">
    <source>
        <dbReference type="RuleBase" id="RU361140"/>
    </source>
</evidence>
<evidence type="ECO:0000313" key="23">
    <source>
        <dbReference type="Proteomes" id="UP000183299"/>
    </source>
</evidence>
<evidence type="ECO:0000256" key="6">
    <source>
        <dbReference type="ARBA" id="ARBA00022519"/>
    </source>
</evidence>
<keyword evidence="22" id="KW-0808">Transferase</keyword>
<dbReference type="GeneID" id="98665867"/>
<comment type="subcellular location">
    <subcellularLocation>
        <location evidence="2">Cell membrane</location>
    </subcellularLocation>
    <subcellularLocation>
        <location evidence="1">Membrane</location>
        <topology evidence="1">Single-pass membrane protein</topology>
    </subcellularLocation>
</comment>
<evidence type="ECO:0000256" key="8">
    <source>
        <dbReference type="ARBA" id="ARBA00022670"/>
    </source>
</evidence>
<dbReference type="PANTHER" id="PTHR30627">
    <property type="entry name" value="PEPTIDOGLYCAN D,D-TRANSPEPTIDASE"/>
    <property type="match status" value="1"/>
</dbReference>
<evidence type="ECO:0000256" key="12">
    <source>
        <dbReference type="ARBA" id="ARBA00022960"/>
    </source>
</evidence>
<comment type="similarity">
    <text evidence="3 19">Belongs to the class-D beta-lactamase family.</text>
</comment>
<organism evidence="22 23">
    <name type="scientific">Celeribacter halophilus</name>
    <dbReference type="NCBI Taxonomy" id="576117"/>
    <lineage>
        <taxon>Bacteria</taxon>
        <taxon>Pseudomonadati</taxon>
        <taxon>Pseudomonadota</taxon>
        <taxon>Alphaproteobacteria</taxon>
        <taxon>Rhodobacterales</taxon>
        <taxon>Roseobacteraceae</taxon>
        <taxon>Celeribacter</taxon>
    </lineage>
</organism>
<keyword evidence="8" id="KW-0645">Protease</keyword>
<dbReference type="GO" id="GO:0006508">
    <property type="term" value="P:proteolysis"/>
    <property type="evidence" value="ECO:0007669"/>
    <property type="project" value="UniProtKB-KW"/>
</dbReference>
<dbReference type="InterPro" id="IPR002137">
    <property type="entry name" value="Beta-lactam_class-D_AS"/>
</dbReference>
<dbReference type="PROSITE" id="PS00337">
    <property type="entry name" value="BETA_LACTAMASE_D"/>
    <property type="match status" value="1"/>
</dbReference>
<keyword evidence="10" id="KW-0732">Signal</keyword>
<evidence type="ECO:0000259" key="21">
    <source>
        <dbReference type="Pfam" id="PF03717"/>
    </source>
</evidence>
<dbReference type="STRING" id="576117.SAMN04488138_11058"/>
<name>A0A1I3U4I8_9RHOB</name>
<dbReference type="InterPro" id="IPR050515">
    <property type="entry name" value="Beta-lactam/transpept"/>
</dbReference>
<evidence type="ECO:0000256" key="10">
    <source>
        <dbReference type="ARBA" id="ARBA00022729"/>
    </source>
</evidence>
<evidence type="ECO:0000256" key="14">
    <source>
        <dbReference type="ARBA" id="ARBA00022989"/>
    </source>
</evidence>
<dbReference type="InterPro" id="IPR036138">
    <property type="entry name" value="PBP_dimer_sf"/>
</dbReference>
<keyword evidence="5" id="KW-1003">Cell membrane</keyword>
<dbReference type="GO" id="GO:0008800">
    <property type="term" value="F:beta-lactamase activity"/>
    <property type="evidence" value="ECO:0007669"/>
    <property type="project" value="UniProtKB-UniRule"/>
</dbReference>
<dbReference type="GO" id="GO:0009002">
    <property type="term" value="F:serine-type D-Ala-D-Ala carboxypeptidase activity"/>
    <property type="evidence" value="ECO:0007669"/>
    <property type="project" value="InterPro"/>
</dbReference>
<dbReference type="InterPro" id="IPR017790">
    <property type="entry name" value="Penicillin-binding_protein_2"/>
</dbReference>
<reference evidence="22 23" key="1">
    <citation type="submission" date="2016-10" db="EMBL/GenBank/DDBJ databases">
        <authorList>
            <person name="de Groot N.N."/>
        </authorList>
    </citation>
    <scope>NUCLEOTIDE SEQUENCE [LARGE SCALE GENOMIC DNA]</scope>
    <source>
        <strain evidence="22 23">CGMCC 1.8891</strain>
    </source>
</reference>
<keyword evidence="14" id="KW-1133">Transmembrane helix</keyword>
<keyword evidence="15" id="KW-0472">Membrane</keyword>
<keyword evidence="6" id="KW-0997">Cell inner membrane</keyword>
<keyword evidence="13" id="KW-0573">Peptidoglycan synthesis</keyword>
<dbReference type="GO" id="GO:0017001">
    <property type="term" value="P:antibiotic catabolic process"/>
    <property type="evidence" value="ECO:0007669"/>
    <property type="project" value="InterPro"/>
</dbReference>
<dbReference type="GO" id="GO:0046677">
    <property type="term" value="P:response to antibiotic"/>
    <property type="evidence" value="ECO:0007669"/>
    <property type="project" value="UniProtKB-UniRule"/>
</dbReference>
<dbReference type="GO" id="GO:0071555">
    <property type="term" value="P:cell wall organization"/>
    <property type="evidence" value="ECO:0007669"/>
    <property type="project" value="UniProtKB-KW"/>
</dbReference>
<keyword evidence="23" id="KW-1185">Reference proteome</keyword>